<dbReference type="InterPro" id="IPR046357">
    <property type="entry name" value="PPIase_dom_sf"/>
</dbReference>
<dbReference type="InterPro" id="IPR050245">
    <property type="entry name" value="PrsA_foldase"/>
</dbReference>
<dbReference type="Proteomes" id="UP000519004">
    <property type="component" value="Unassembled WGS sequence"/>
</dbReference>
<dbReference type="Pfam" id="PF13616">
    <property type="entry name" value="Rotamase_3"/>
    <property type="match status" value="1"/>
</dbReference>
<keyword evidence="9" id="KW-1185">Reference proteome</keyword>
<gene>
    <name evidence="8" type="ORF">HNQ58_002331</name>
</gene>
<dbReference type="GO" id="GO:0003755">
    <property type="term" value="F:peptidyl-prolyl cis-trans isomerase activity"/>
    <property type="evidence" value="ECO:0007669"/>
    <property type="project" value="UniProtKB-KW"/>
</dbReference>
<dbReference type="EMBL" id="JACHHX010000019">
    <property type="protein sequence ID" value="MBB5016416.1"/>
    <property type="molecule type" value="Genomic_DNA"/>
</dbReference>
<evidence type="ECO:0000256" key="1">
    <source>
        <dbReference type="ARBA" id="ARBA00000971"/>
    </source>
</evidence>
<comment type="caution">
    <text evidence="8">The sequence shown here is derived from an EMBL/GenBank/DDBJ whole genome shotgun (WGS) entry which is preliminary data.</text>
</comment>
<dbReference type="InterPro" id="IPR000297">
    <property type="entry name" value="PPIase_PpiC"/>
</dbReference>
<evidence type="ECO:0000256" key="6">
    <source>
        <dbReference type="SAM" id="MobiDB-lite"/>
    </source>
</evidence>
<evidence type="ECO:0000256" key="5">
    <source>
        <dbReference type="PROSITE-ProRule" id="PRU00278"/>
    </source>
</evidence>
<dbReference type="PANTHER" id="PTHR47245">
    <property type="entry name" value="PEPTIDYLPROLYL ISOMERASE"/>
    <property type="match status" value="1"/>
</dbReference>
<reference evidence="8 9" key="1">
    <citation type="submission" date="2020-08" db="EMBL/GenBank/DDBJ databases">
        <title>Genomic Encyclopedia of Type Strains, Phase IV (KMG-IV): sequencing the most valuable type-strain genomes for metagenomic binning, comparative biology and taxonomic classification.</title>
        <authorList>
            <person name="Goeker M."/>
        </authorList>
    </citation>
    <scope>NUCLEOTIDE SEQUENCE [LARGE SCALE GENOMIC DNA]</scope>
    <source>
        <strain evidence="8 9">DSM 25897</strain>
    </source>
</reference>
<dbReference type="InterPro" id="IPR027304">
    <property type="entry name" value="Trigger_fact/SurA_dom_sf"/>
</dbReference>
<proteinExistence type="inferred from homology"/>
<comment type="similarity">
    <text evidence="2">Belongs to the PpiC/parvulin rotamase family.</text>
</comment>
<dbReference type="AlphaFoldDB" id="A0A7W7Y1K1"/>
<keyword evidence="4 5" id="KW-0697">Rotamase</keyword>
<feature type="region of interest" description="Disordered" evidence="6">
    <location>
        <begin position="20"/>
        <end position="44"/>
    </location>
</feature>
<accession>A0A7W7Y1K1</accession>
<keyword evidence="5 8" id="KW-0413">Isomerase</keyword>
<dbReference type="SUPFAM" id="SSF109998">
    <property type="entry name" value="Triger factor/SurA peptide-binding domain-like"/>
    <property type="match status" value="1"/>
</dbReference>
<dbReference type="EC" id="5.2.1.8" evidence="3"/>
<evidence type="ECO:0000256" key="3">
    <source>
        <dbReference type="ARBA" id="ARBA00013194"/>
    </source>
</evidence>
<dbReference type="RefSeq" id="WP_221301280.1">
    <property type="nucleotide sequence ID" value="NZ_JACHHX010000019.1"/>
</dbReference>
<feature type="domain" description="PpiC" evidence="7">
    <location>
        <begin position="147"/>
        <end position="248"/>
    </location>
</feature>
<dbReference type="Gene3D" id="3.10.50.40">
    <property type="match status" value="1"/>
</dbReference>
<dbReference type="PANTHER" id="PTHR47245:SF2">
    <property type="entry name" value="PEPTIDYL-PROLYL CIS-TRANS ISOMERASE HP_0175-RELATED"/>
    <property type="match status" value="1"/>
</dbReference>
<evidence type="ECO:0000313" key="8">
    <source>
        <dbReference type="EMBL" id="MBB5016416.1"/>
    </source>
</evidence>
<name>A0A7W7Y1K1_9GAMM</name>
<evidence type="ECO:0000259" key="7">
    <source>
        <dbReference type="PROSITE" id="PS50198"/>
    </source>
</evidence>
<dbReference type="SUPFAM" id="SSF54534">
    <property type="entry name" value="FKBP-like"/>
    <property type="match status" value="1"/>
</dbReference>
<dbReference type="PROSITE" id="PS50198">
    <property type="entry name" value="PPIC_PPIASE_2"/>
    <property type="match status" value="1"/>
</dbReference>
<feature type="compositionally biased region" description="Basic and acidic residues" evidence="6">
    <location>
        <begin position="23"/>
        <end position="34"/>
    </location>
</feature>
<sequence>MSRTMPSRTIPIVMDAGALSEAAKSRTDAHDHAGDPGQPLPGPAPVNLWVGDTAISEAEIAREMQYHPARTPQQARAEAARALVVRELLRREIARAGLAGRVEPVAGETREEAEIRALLDAEVAPRTPDEAACRRWYASNRERMHAPDRLRLSHILLAAAPDDVDARLAARELGERLIAELGEHPERFAEYAMRFSACPSKDAGGDLGWITRGQTTPEFERQVFMLREGLAGLTVESRYGHHVVRFEAIERGRPLTFEEAHPRIAQYLELQLRQNALHEYLMHLRADHEVRGLDEIEAQAA</sequence>
<evidence type="ECO:0000256" key="2">
    <source>
        <dbReference type="ARBA" id="ARBA00007656"/>
    </source>
</evidence>
<comment type="catalytic activity">
    <reaction evidence="1">
        <text>[protein]-peptidylproline (omega=180) = [protein]-peptidylproline (omega=0)</text>
        <dbReference type="Rhea" id="RHEA:16237"/>
        <dbReference type="Rhea" id="RHEA-COMP:10747"/>
        <dbReference type="Rhea" id="RHEA-COMP:10748"/>
        <dbReference type="ChEBI" id="CHEBI:83833"/>
        <dbReference type="ChEBI" id="CHEBI:83834"/>
        <dbReference type="EC" id="5.2.1.8"/>
    </reaction>
</comment>
<organism evidence="8 9">
    <name type="scientific">Rehaibacterium terrae</name>
    <dbReference type="NCBI Taxonomy" id="1341696"/>
    <lineage>
        <taxon>Bacteria</taxon>
        <taxon>Pseudomonadati</taxon>
        <taxon>Pseudomonadota</taxon>
        <taxon>Gammaproteobacteria</taxon>
        <taxon>Lysobacterales</taxon>
        <taxon>Lysobacteraceae</taxon>
        <taxon>Rehaibacterium</taxon>
    </lineage>
</organism>
<protein>
    <recommendedName>
        <fullName evidence="3">peptidylprolyl isomerase</fullName>
        <ecNumber evidence="3">5.2.1.8</ecNumber>
    </recommendedName>
</protein>
<evidence type="ECO:0000313" key="9">
    <source>
        <dbReference type="Proteomes" id="UP000519004"/>
    </source>
</evidence>
<evidence type="ECO:0000256" key="4">
    <source>
        <dbReference type="ARBA" id="ARBA00023110"/>
    </source>
</evidence>